<dbReference type="NCBIfam" id="TIGR04282">
    <property type="entry name" value="glyco_like_cofC"/>
    <property type="match status" value="1"/>
</dbReference>
<dbReference type="PANTHER" id="PTHR36529:SF1">
    <property type="entry name" value="GLYCOSYLTRANSFERASE"/>
    <property type="match status" value="1"/>
</dbReference>
<dbReference type="Gene3D" id="3.90.550.10">
    <property type="entry name" value="Spore Coat Polysaccharide Biosynthesis Protein SpsA, Chain A"/>
    <property type="match status" value="1"/>
</dbReference>
<dbReference type="Proteomes" id="UP001171916">
    <property type="component" value="Unassembled WGS sequence"/>
</dbReference>
<sequence length="210" mass="23587">MQENPVKRAVIIFQKIAIAGKVKTRVAKTIGDEAALDIYKKLVLYTHDVASEITGDKIIYFSDFQLNKTQETTPDQFQVQFQSGNNLGQKMANAFAEVLAKGYEKVLLIGTDCGVLTSDLLDRGFEILDEKDLVIGPAQDGGYYLIGMKISRPEIFENIPWSSEEVLSLTVKRVESEGLTYGLLPVLSDVDTYEDWKQQEEFVLKRLSKP</sequence>
<dbReference type="EMBL" id="JAUEPH010000004">
    <property type="protein sequence ID" value="MDN3204499.1"/>
    <property type="molecule type" value="Genomic_DNA"/>
</dbReference>
<dbReference type="InterPro" id="IPR018641">
    <property type="entry name" value="Trfase_1_rSAM/seldom-assoc"/>
</dbReference>
<evidence type="ECO:0000313" key="1">
    <source>
        <dbReference type="EMBL" id="MDN3204499.1"/>
    </source>
</evidence>
<reference evidence="1" key="1">
    <citation type="submission" date="2023-06" db="EMBL/GenBank/DDBJ databases">
        <title>Robiginitalea aurantiacus sp. nov. and Algoriphagus sediminis sp. nov., isolated from coastal sediment.</title>
        <authorList>
            <person name="Zhou Z.Y."/>
            <person name="An J."/>
            <person name="Jia Y.W."/>
            <person name="Du Z.J."/>
        </authorList>
    </citation>
    <scope>NUCLEOTIDE SEQUENCE</scope>
    <source>
        <strain evidence="1">C2-7</strain>
    </source>
</reference>
<dbReference type="SUPFAM" id="SSF53448">
    <property type="entry name" value="Nucleotide-diphospho-sugar transferases"/>
    <property type="match status" value="1"/>
</dbReference>
<organism evidence="1 2">
    <name type="scientific">Algoriphagus sediminis</name>
    <dbReference type="NCBI Taxonomy" id="3057113"/>
    <lineage>
        <taxon>Bacteria</taxon>
        <taxon>Pseudomonadati</taxon>
        <taxon>Bacteroidota</taxon>
        <taxon>Cytophagia</taxon>
        <taxon>Cytophagales</taxon>
        <taxon>Cyclobacteriaceae</taxon>
        <taxon>Algoriphagus</taxon>
    </lineage>
</organism>
<dbReference type="Pfam" id="PF09837">
    <property type="entry name" value="DUF2064"/>
    <property type="match status" value="1"/>
</dbReference>
<keyword evidence="2" id="KW-1185">Reference proteome</keyword>
<protein>
    <submittedName>
        <fullName evidence="1">TIGR04282 family arsenosugar biosynthesis glycosyltransferase</fullName>
    </submittedName>
</protein>
<proteinExistence type="predicted"/>
<evidence type="ECO:0000313" key="2">
    <source>
        <dbReference type="Proteomes" id="UP001171916"/>
    </source>
</evidence>
<comment type="caution">
    <text evidence="1">The sequence shown here is derived from an EMBL/GenBank/DDBJ whole genome shotgun (WGS) entry which is preliminary data.</text>
</comment>
<accession>A0ABT7YD99</accession>
<gene>
    <name evidence="1" type="ORF">QVH07_10085</name>
</gene>
<dbReference type="PANTHER" id="PTHR36529">
    <property type="entry name" value="SLL1095 PROTEIN"/>
    <property type="match status" value="1"/>
</dbReference>
<name>A0ABT7YD99_9BACT</name>
<dbReference type="InterPro" id="IPR029044">
    <property type="entry name" value="Nucleotide-diphossugar_trans"/>
</dbReference>
<dbReference type="RefSeq" id="WP_290000091.1">
    <property type="nucleotide sequence ID" value="NZ_JAUEPH010000004.1"/>
</dbReference>